<dbReference type="Proteomes" id="UP000010953">
    <property type="component" value="Unassembled WGS sequence"/>
</dbReference>
<evidence type="ECO:0000313" key="3">
    <source>
        <dbReference type="Proteomes" id="UP000010953"/>
    </source>
</evidence>
<sequence>MIGFGAMSAMNQMIKNNLDLLKKRNRLKDNPFLPAGPEAELRNSTNYDELMAHRFARKEYIQRLSFWTRVFIAAVIVLAIVFYYF</sequence>
<evidence type="ECO:0000313" key="2">
    <source>
        <dbReference type="EMBL" id="EMS31535.1"/>
    </source>
</evidence>
<dbReference type="InParanoid" id="M7X213"/>
<keyword evidence="3" id="KW-1185">Reference proteome</keyword>
<dbReference type="EMBL" id="AMZY02000019">
    <property type="protein sequence ID" value="EMS31535.1"/>
    <property type="molecule type" value="Genomic_DNA"/>
</dbReference>
<comment type="caution">
    <text evidence="2">The sequence shown here is derived from an EMBL/GenBank/DDBJ whole genome shotgun (WGS) entry which is preliminary data.</text>
</comment>
<evidence type="ECO:0000256" key="1">
    <source>
        <dbReference type="SAM" id="Phobius"/>
    </source>
</evidence>
<dbReference type="RefSeq" id="WP_008630808.1">
    <property type="nucleotide sequence ID" value="NZ_AMZY02000019.1"/>
</dbReference>
<proteinExistence type="predicted"/>
<keyword evidence="1" id="KW-0472">Membrane</keyword>
<name>M7X213_9BACT</name>
<feature type="transmembrane region" description="Helical" evidence="1">
    <location>
        <begin position="64"/>
        <end position="84"/>
    </location>
</feature>
<organism evidence="2 3">
    <name type="scientific">Mariniradius saccharolyticus AK6</name>
    <dbReference type="NCBI Taxonomy" id="1239962"/>
    <lineage>
        <taxon>Bacteria</taxon>
        <taxon>Pseudomonadati</taxon>
        <taxon>Bacteroidota</taxon>
        <taxon>Cytophagia</taxon>
        <taxon>Cytophagales</taxon>
        <taxon>Cyclobacteriaceae</taxon>
        <taxon>Mariniradius</taxon>
    </lineage>
</organism>
<keyword evidence="1" id="KW-0812">Transmembrane</keyword>
<gene>
    <name evidence="2" type="ORF">C943_02190</name>
</gene>
<dbReference type="STRING" id="1239962.C943_02190"/>
<keyword evidence="1" id="KW-1133">Transmembrane helix</keyword>
<dbReference type="AlphaFoldDB" id="M7X213"/>
<accession>M7X213</accession>
<reference evidence="2" key="1">
    <citation type="submission" date="2013-01" db="EMBL/GenBank/DDBJ databases">
        <title>Genome assembly of Mariniradius saccharolyticus AK6.</title>
        <authorList>
            <person name="Vaidya B."/>
            <person name="Khatri I."/>
            <person name="Tanuku N.R.S."/>
            <person name="Subramanian S."/>
            <person name="Pinnaka A."/>
        </authorList>
    </citation>
    <scope>NUCLEOTIDE SEQUENCE [LARGE SCALE GENOMIC DNA]</scope>
    <source>
        <strain evidence="2">AK6</strain>
    </source>
</reference>
<protein>
    <submittedName>
        <fullName evidence="2">Uncharacterized protein</fullName>
    </submittedName>
</protein>